<evidence type="ECO:0000313" key="8">
    <source>
        <dbReference type="Proteomes" id="UP000268727"/>
    </source>
</evidence>
<dbReference type="Proteomes" id="UP000268727">
    <property type="component" value="Unassembled WGS sequence"/>
</dbReference>
<accession>A0A3N1HGF8</accession>
<dbReference type="GO" id="GO:0032259">
    <property type="term" value="P:methylation"/>
    <property type="evidence" value="ECO:0007669"/>
    <property type="project" value="UniProtKB-KW"/>
</dbReference>
<dbReference type="EMBL" id="RJKM01000001">
    <property type="protein sequence ID" value="ROP41567.1"/>
    <property type="molecule type" value="Genomic_DNA"/>
</dbReference>
<dbReference type="CDD" id="cd02440">
    <property type="entry name" value="AdoMet_MTases"/>
    <property type="match status" value="1"/>
</dbReference>
<dbReference type="Pfam" id="PF02353">
    <property type="entry name" value="CMAS"/>
    <property type="match status" value="1"/>
</dbReference>
<reference evidence="7 8" key="1">
    <citation type="submission" date="2018-11" db="EMBL/GenBank/DDBJ databases">
        <title>Sequencing the genomes of 1000 actinobacteria strains.</title>
        <authorList>
            <person name="Klenk H.-P."/>
        </authorList>
    </citation>
    <scope>NUCLEOTIDE SEQUENCE [LARGE SCALE GENOMIC DNA]</scope>
    <source>
        <strain evidence="7 8">DSM 44231</strain>
    </source>
</reference>
<dbReference type="InterPro" id="IPR003333">
    <property type="entry name" value="CMAS"/>
</dbReference>
<evidence type="ECO:0000256" key="1">
    <source>
        <dbReference type="ARBA" id="ARBA00010815"/>
    </source>
</evidence>
<evidence type="ECO:0000256" key="4">
    <source>
        <dbReference type="ARBA" id="ARBA00022691"/>
    </source>
</evidence>
<dbReference type="GO" id="GO:0008168">
    <property type="term" value="F:methyltransferase activity"/>
    <property type="evidence" value="ECO:0007669"/>
    <property type="project" value="UniProtKB-KW"/>
</dbReference>
<keyword evidence="3" id="KW-0808">Transferase</keyword>
<sequence>MDGRGPRVACAITRPAVHGVVGAACRQSQEWPMSPRTTRRAPDLPRPGQGVWPGLWSPPPSVVRARIAESLFRRAVRAAPVRVELPGGQVLGAGGPAAPAMRVHRPDAFFRRLGVDAKIGFGEAYMVGDWTSAEPADLLTAFAARLTTLVPPALQPLRRWVERRHPESDRNDVANSRRNAHRHYDLSNDLFRIFLDDTMTYSSAWFDGCGGTLADAQLRKIDGVLDYAGVRRGSRVLEIGTGWGALAIRAARRGATVTSLTLSAEQRALAVRRAQDAGVGDRVAVHLRDYREERGRYDAVVSVEMVEAVGAEYWPAYFAAVDRALLPGGRFGLQSITMPHDRMRASAGSYGWVHKYVFPGGLIPSVRAIEDTVRAHTAMRVVDSREFGRDYAETLRRWRERFLSRWDEVAALGFDDTFRRMWEFYLAYSEAGFRVGHLGVRQFAAVK</sequence>
<keyword evidence="2" id="KW-0489">Methyltransferase</keyword>
<keyword evidence="4" id="KW-0949">S-adenosyl-L-methionine</keyword>
<name>A0A3N1HGF8_9PSEU</name>
<evidence type="ECO:0000256" key="5">
    <source>
        <dbReference type="ARBA" id="ARBA00023098"/>
    </source>
</evidence>
<dbReference type="PANTHER" id="PTHR43667:SF2">
    <property type="entry name" value="FATTY ACID C-METHYL TRANSFERASE"/>
    <property type="match status" value="1"/>
</dbReference>
<comment type="caution">
    <text evidence="7">The sequence shown here is derived from an EMBL/GenBank/DDBJ whole genome shotgun (WGS) entry which is preliminary data.</text>
</comment>
<dbReference type="SUPFAM" id="SSF53335">
    <property type="entry name" value="S-adenosyl-L-methionine-dependent methyltransferases"/>
    <property type="match status" value="1"/>
</dbReference>
<keyword evidence="8" id="KW-1185">Reference proteome</keyword>
<dbReference type="AlphaFoldDB" id="A0A3N1HGF8"/>
<dbReference type="InterPro" id="IPR050723">
    <property type="entry name" value="CFA/CMAS"/>
</dbReference>
<comment type="similarity">
    <text evidence="1">Belongs to the CFA/CMAS family.</text>
</comment>
<feature type="region of interest" description="Disordered" evidence="6">
    <location>
        <begin position="29"/>
        <end position="52"/>
    </location>
</feature>
<gene>
    <name evidence="7" type="ORF">EDD40_7003</name>
</gene>
<organism evidence="7 8">
    <name type="scientific">Saccharothrix texasensis</name>
    <dbReference type="NCBI Taxonomy" id="103734"/>
    <lineage>
        <taxon>Bacteria</taxon>
        <taxon>Bacillati</taxon>
        <taxon>Actinomycetota</taxon>
        <taxon>Actinomycetes</taxon>
        <taxon>Pseudonocardiales</taxon>
        <taxon>Pseudonocardiaceae</taxon>
        <taxon>Saccharothrix</taxon>
    </lineage>
</organism>
<dbReference type="Gene3D" id="3.40.50.150">
    <property type="entry name" value="Vaccinia Virus protein VP39"/>
    <property type="match status" value="1"/>
</dbReference>
<dbReference type="PIRSF" id="PIRSF003085">
    <property type="entry name" value="CMAS"/>
    <property type="match status" value="1"/>
</dbReference>
<evidence type="ECO:0000313" key="7">
    <source>
        <dbReference type="EMBL" id="ROP41567.1"/>
    </source>
</evidence>
<proteinExistence type="inferred from homology"/>
<evidence type="ECO:0000256" key="6">
    <source>
        <dbReference type="SAM" id="MobiDB-lite"/>
    </source>
</evidence>
<evidence type="ECO:0000256" key="3">
    <source>
        <dbReference type="ARBA" id="ARBA00022679"/>
    </source>
</evidence>
<evidence type="ECO:0000256" key="2">
    <source>
        <dbReference type="ARBA" id="ARBA00022603"/>
    </source>
</evidence>
<dbReference type="PROSITE" id="PS51257">
    <property type="entry name" value="PROKAR_LIPOPROTEIN"/>
    <property type="match status" value="1"/>
</dbReference>
<dbReference type="PANTHER" id="PTHR43667">
    <property type="entry name" value="CYCLOPROPANE-FATTY-ACYL-PHOSPHOLIPID SYNTHASE"/>
    <property type="match status" value="1"/>
</dbReference>
<protein>
    <submittedName>
        <fullName evidence="7">Cyclopropane-fatty-acyl-phospholipid synthase</fullName>
    </submittedName>
</protein>
<keyword evidence="5" id="KW-0443">Lipid metabolism</keyword>
<dbReference type="GO" id="GO:0008610">
    <property type="term" value="P:lipid biosynthetic process"/>
    <property type="evidence" value="ECO:0007669"/>
    <property type="project" value="InterPro"/>
</dbReference>
<dbReference type="InterPro" id="IPR029063">
    <property type="entry name" value="SAM-dependent_MTases_sf"/>
</dbReference>